<evidence type="ECO:0000256" key="5">
    <source>
        <dbReference type="ARBA" id="ARBA00022806"/>
    </source>
</evidence>
<evidence type="ECO:0000259" key="10">
    <source>
        <dbReference type="Pfam" id="PF12705"/>
    </source>
</evidence>
<evidence type="ECO:0000256" key="9">
    <source>
        <dbReference type="ARBA" id="ARBA00023204"/>
    </source>
</evidence>
<evidence type="ECO:0000256" key="8">
    <source>
        <dbReference type="ARBA" id="ARBA00023125"/>
    </source>
</evidence>
<dbReference type="Pfam" id="PF12705">
    <property type="entry name" value="PDDEXK_1"/>
    <property type="match status" value="1"/>
</dbReference>
<dbReference type="InterPro" id="IPR027417">
    <property type="entry name" value="P-loop_NTPase"/>
</dbReference>
<keyword evidence="8" id="KW-0238">DNA-binding</keyword>
<dbReference type="RefSeq" id="WP_166163762.1">
    <property type="nucleotide sequence ID" value="NZ_CP049740.1"/>
</dbReference>
<keyword evidence="4" id="KW-0378">Hydrolase</keyword>
<dbReference type="AlphaFoldDB" id="A0A6G7KCF8"/>
<dbReference type="SUPFAM" id="SSF52540">
    <property type="entry name" value="P-loop containing nucleoside triphosphate hydrolases"/>
    <property type="match status" value="1"/>
</dbReference>
<reference evidence="12 13" key="1">
    <citation type="journal article" date="2017" name="Int. J. Syst. Evol. Microbiol.">
        <title>Jeotgalibaca porci sp. nov. and Jeotgalibaca arthritidis sp. nov., isolated from pigs, and emended description of the genus Jeotgalibaca.</title>
        <authorList>
            <person name="Zamora L."/>
            <person name="Perez-Sancho M."/>
            <person name="Dominguez L."/>
            <person name="Fernandez-Garayzabal J.F."/>
            <person name="Vela A.I."/>
        </authorList>
    </citation>
    <scope>NUCLEOTIDE SEQUENCE [LARGE SCALE GENOMIC DNA]</scope>
    <source>
        <strain evidence="12 13">CECT 9157</strain>
    </source>
</reference>
<evidence type="ECO:0000256" key="6">
    <source>
        <dbReference type="ARBA" id="ARBA00022839"/>
    </source>
</evidence>
<dbReference type="GO" id="GO:0006281">
    <property type="term" value="P:DNA repair"/>
    <property type="evidence" value="ECO:0007669"/>
    <property type="project" value="UniProtKB-KW"/>
</dbReference>
<accession>A0A6G7KCF8</accession>
<keyword evidence="13" id="KW-1185">Reference proteome</keyword>
<dbReference type="Proteomes" id="UP000501451">
    <property type="component" value="Chromosome"/>
</dbReference>
<evidence type="ECO:0000256" key="3">
    <source>
        <dbReference type="ARBA" id="ARBA00022763"/>
    </source>
</evidence>
<dbReference type="KEGG" id="jar:G7057_11090"/>
<name>A0A6G7KCF8_9LACT</name>
<proteinExistence type="predicted"/>
<dbReference type="GO" id="GO:0004386">
    <property type="term" value="F:helicase activity"/>
    <property type="evidence" value="ECO:0007669"/>
    <property type="project" value="UniProtKB-KW"/>
</dbReference>
<keyword evidence="5 12" id="KW-0347">Helicase</keyword>
<dbReference type="GO" id="GO:0004527">
    <property type="term" value="F:exonuclease activity"/>
    <property type="evidence" value="ECO:0007669"/>
    <property type="project" value="UniProtKB-KW"/>
</dbReference>
<dbReference type="Gene3D" id="3.40.50.300">
    <property type="entry name" value="P-loop containing nucleotide triphosphate hydrolases"/>
    <property type="match status" value="3"/>
</dbReference>
<keyword evidence="7" id="KW-0067">ATP-binding</keyword>
<keyword evidence="2" id="KW-0547">Nucleotide-binding</keyword>
<dbReference type="GO" id="GO:0006310">
    <property type="term" value="P:DNA recombination"/>
    <property type="evidence" value="ECO:0007669"/>
    <property type="project" value="TreeGrafter"/>
</dbReference>
<keyword evidence="9" id="KW-0234">DNA repair</keyword>
<keyword evidence="6 12" id="KW-0269">Exonuclease</keyword>
<keyword evidence="1" id="KW-0540">Nuclease</keyword>
<sequence length="1204" mass="140305">MSLQFILGQATADKRHAYITDIKARLRNNPQAKVFIVVPEHAKFEGEMTVLEDLWKQDDEQHAFYGSINLQIFSFSRLAWFFLKDEEIYQKKRLTDIGISMLLRKLLLESREDFILFRREIEKDGFIEQLTMLFKEFKAGNISIEDLEQAVDRESRSTRLLDQQQKLKEILHIYRQYCAVVDENYVQYELLLETLAQTICSSEMGETYLYIDGYYHFTAQEMQIIQAFLHQASQVTIVLDLDKAYIDQPPELQNLFHAAGSTYFHLYQFARSNGVPVLQDQRITKDTDGYDPAMLQLDRYWVNSSSGNRSRLTIESNEDTTPSDKIHIWSCDNKQAEIFHVANSINRLMIEKGYRYKDFLIMARRVEDYETILKPLFEKANLNVFYDKADEMQHHPFADFLDSLFRIKFHYWRYPDLMRMLRTELFLPQTEEELSLTDRKEQVTFYRDTIDKTENIMLAFGYEGNAWFKKTDWSAYQFNELEEGEETPQQPLGMAEANQVKTFLQERLLPFYKQLEKVKTGREAASLLYHFLETNKIDQQLLFWRDLAIEENDLEKARQHEQVWKTFISLLDEYVETLGDYEFDAKMFYDILMTGLENATFSIVPPTLDEVIFSSIEGARFQTAKVAFIIGATQDNLPKVHENKSLLTEEERESLQTSLQADSKYLNQSVSESTASEPFVAYQAFLAATDQLFITYPLSIDGSNRVQKISPYVSRISKDLKIPTQYKAADITDSDNQMDFIGNKIQNISQLVKLIRHQVTSEQKMPVIWRRILSYLYRDETVSADLERIFRSLKYKNIPTHLTAELAEKLYGKNLFLSVSQLESYYLDAYSHFLKYGLKLKERQKYELTAAGTGEFYHEALEYIVSRMAQEPLLTPQSIDQITSEVLDMLFGSHKYQILSSSNRMSFIQDQLRDTISHLSQMLFKQQNLTNFQNIKTEAVFGPPGLNNDLEGMVFPLNNNRKLYLRGKIDRIDKVESNGQLYLSVLDYKSSQHSFQFIDAYYGLAMQMITYLDVAMLNADRLNLSNAKAAGAFYLHVKNPLLKVLKRPEEEELTQLLLGEHKLKGLLVAETDLTAAIEPDIEAGQSGLVLPFRYKKSGDFYSNSNDLVSRQELDLLIKNNRRRIQEAGNQILSGDLKMNPVKDRLFIPSVQGPYRAISQFDSTLIENRYRRLDKLNKAMVLEKLKQEFEEEDETDGHDTTKNDQ</sequence>
<dbReference type="PANTHER" id="PTHR30591">
    <property type="entry name" value="RECBCD ENZYME SUBUNIT RECC"/>
    <property type="match status" value="1"/>
</dbReference>
<dbReference type="Pfam" id="PF21445">
    <property type="entry name" value="ADDB_N"/>
    <property type="match status" value="1"/>
</dbReference>
<evidence type="ECO:0000313" key="12">
    <source>
        <dbReference type="EMBL" id="QII82936.1"/>
    </source>
</evidence>
<evidence type="ECO:0000256" key="4">
    <source>
        <dbReference type="ARBA" id="ARBA00022801"/>
    </source>
</evidence>
<evidence type="ECO:0000256" key="1">
    <source>
        <dbReference type="ARBA" id="ARBA00022722"/>
    </source>
</evidence>
<feature type="domain" description="ATP-dependent helicase/deoxyribonuclease subunit B N-terminal" evidence="11">
    <location>
        <begin position="5"/>
        <end position="282"/>
    </location>
</feature>
<evidence type="ECO:0000313" key="13">
    <source>
        <dbReference type="Proteomes" id="UP000501451"/>
    </source>
</evidence>
<protein>
    <submittedName>
        <fullName evidence="12">Helicase-exonuclease AddAB subunit AddB</fullName>
    </submittedName>
</protein>
<dbReference type="InterPro" id="IPR038726">
    <property type="entry name" value="PDDEXK_AddAB-type"/>
</dbReference>
<dbReference type="GO" id="GO:0005524">
    <property type="term" value="F:ATP binding"/>
    <property type="evidence" value="ECO:0007669"/>
    <property type="project" value="UniProtKB-KW"/>
</dbReference>
<organism evidence="12 13">
    <name type="scientific">Jeotgalibaca arthritidis</name>
    <dbReference type="NCBI Taxonomy" id="1868794"/>
    <lineage>
        <taxon>Bacteria</taxon>
        <taxon>Bacillati</taxon>
        <taxon>Bacillota</taxon>
        <taxon>Bacilli</taxon>
        <taxon>Lactobacillales</taxon>
        <taxon>Carnobacteriaceae</taxon>
        <taxon>Jeotgalibaca</taxon>
    </lineage>
</organism>
<feature type="domain" description="PD-(D/E)XK endonuclease-like" evidence="10">
    <location>
        <begin position="817"/>
        <end position="1056"/>
    </location>
</feature>
<gene>
    <name evidence="12" type="ORF">G7057_11090</name>
</gene>
<evidence type="ECO:0000259" key="11">
    <source>
        <dbReference type="Pfam" id="PF21445"/>
    </source>
</evidence>
<dbReference type="PANTHER" id="PTHR30591:SF1">
    <property type="entry name" value="RECBCD ENZYME SUBUNIT RECC"/>
    <property type="match status" value="1"/>
</dbReference>
<dbReference type="InterPro" id="IPR049035">
    <property type="entry name" value="ADDB_N"/>
</dbReference>
<dbReference type="GO" id="GO:0003677">
    <property type="term" value="F:DNA binding"/>
    <property type="evidence" value="ECO:0007669"/>
    <property type="project" value="UniProtKB-KW"/>
</dbReference>
<keyword evidence="3" id="KW-0227">DNA damage</keyword>
<dbReference type="EMBL" id="CP049740">
    <property type="protein sequence ID" value="QII82936.1"/>
    <property type="molecule type" value="Genomic_DNA"/>
</dbReference>
<evidence type="ECO:0000256" key="7">
    <source>
        <dbReference type="ARBA" id="ARBA00022840"/>
    </source>
</evidence>
<evidence type="ECO:0000256" key="2">
    <source>
        <dbReference type="ARBA" id="ARBA00022741"/>
    </source>
</evidence>